<dbReference type="InterPro" id="IPR042100">
    <property type="entry name" value="Bug_dom1"/>
</dbReference>
<dbReference type="PIRSF" id="PIRSF017082">
    <property type="entry name" value="YflP"/>
    <property type="match status" value="1"/>
</dbReference>
<dbReference type="PANTHER" id="PTHR42928:SF5">
    <property type="entry name" value="BLR1237 PROTEIN"/>
    <property type="match status" value="1"/>
</dbReference>
<reference evidence="3 4" key="1">
    <citation type="submission" date="2024-05" db="EMBL/GenBank/DDBJ databases">
        <title>Achromobacter denitrificans. BP1, complete genome.</title>
        <authorList>
            <person name="Zhang B."/>
        </authorList>
    </citation>
    <scope>NUCLEOTIDE SEQUENCE [LARGE SCALE GENOMIC DNA]</scope>
    <source>
        <strain evidence="3 4">BP1</strain>
    </source>
</reference>
<comment type="similarity">
    <text evidence="1">Belongs to the UPF0065 (bug) family.</text>
</comment>
<dbReference type="Gene3D" id="3.40.190.10">
    <property type="entry name" value="Periplasmic binding protein-like II"/>
    <property type="match status" value="1"/>
</dbReference>
<dbReference type="RefSeq" id="WP_343499272.1">
    <property type="nucleotide sequence ID" value="NZ_CP154792.1"/>
</dbReference>
<dbReference type="PANTHER" id="PTHR42928">
    <property type="entry name" value="TRICARBOXYLATE-BINDING PROTEIN"/>
    <property type="match status" value="1"/>
</dbReference>
<dbReference type="Gene3D" id="3.40.190.150">
    <property type="entry name" value="Bordetella uptake gene, domain 1"/>
    <property type="match status" value="1"/>
</dbReference>
<feature type="chain" id="PRO_5046174725" evidence="2">
    <location>
        <begin position="30"/>
        <end position="328"/>
    </location>
</feature>
<keyword evidence="4" id="KW-1185">Reference proteome</keyword>
<evidence type="ECO:0000313" key="3">
    <source>
        <dbReference type="EMBL" id="XAN17694.1"/>
    </source>
</evidence>
<dbReference type="Proteomes" id="UP001446337">
    <property type="component" value="Chromosome"/>
</dbReference>
<keyword evidence="2" id="KW-0732">Signal</keyword>
<dbReference type="CDD" id="cd07012">
    <property type="entry name" value="PBP2_Bug_TTT"/>
    <property type="match status" value="1"/>
</dbReference>
<evidence type="ECO:0000256" key="1">
    <source>
        <dbReference type="ARBA" id="ARBA00006987"/>
    </source>
</evidence>
<dbReference type="SUPFAM" id="SSF53850">
    <property type="entry name" value="Periplasmic binding protein-like II"/>
    <property type="match status" value="1"/>
</dbReference>
<proteinExistence type="inferred from homology"/>
<sequence length="328" mass="34461">MDFNRLKRGALALCAAAAFAGAGAGGAQAAGFPDRPVNVFVPTAAGGTVDIVARIMAEKLAPELGQPVVVINKPGAGGVVGTQAFLREPQDGYTVLFTANSNQLIVPWVYKDAKFDPLEDFAPIAAVGEVPNVLCVNPEFPARDLNEFMALVKANPDKYQYASAGAGTLNHLLGVMLDELGGLRMQHIPYRGVSPAMADVMGNQVPMLFASLPSAVEGIKAGKLRALGVSSEKRNALLPDVPAINEAIPGFRGDLWVAFYGAKNAPPASVEALNKAIRKVMADPALQQKFAQLGVTMMQDGPAELAARQQAEFAQWKQVVQASGATPD</sequence>
<evidence type="ECO:0000256" key="2">
    <source>
        <dbReference type="SAM" id="SignalP"/>
    </source>
</evidence>
<dbReference type="EMBL" id="CP154792">
    <property type="protein sequence ID" value="XAN17694.1"/>
    <property type="molecule type" value="Genomic_DNA"/>
</dbReference>
<feature type="signal peptide" evidence="2">
    <location>
        <begin position="1"/>
        <end position="29"/>
    </location>
</feature>
<gene>
    <name evidence="3" type="ORF">AAIK43_06585</name>
</gene>
<evidence type="ECO:0000313" key="4">
    <source>
        <dbReference type="Proteomes" id="UP001446337"/>
    </source>
</evidence>
<organism evidence="3 4">
    <name type="scientific">Achromobacter denitrificans</name>
    <name type="common">Alcaligenes denitrificans</name>
    <dbReference type="NCBI Taxonomy" id="32002"/>
    <lineage>
        <taxon>Bacteria</taxon>
        <taxon>Pseudomonadati</taxon>
        <taxon>Pseudomonadota</taxon>
        <taxon>Betaproteobacteria</taxon>
        <taxon>Burkholderiales</taxon>
        <taxon>Alcaligenaceae</taxon>
        <taxon>Achromobacter</taxon>
    </lineage>
</organism>
<protein>
    <submittedName>
        <fullName evidence="3">Tripartite tricarboxylate transporter substrate binding protein</fullName>
    </submittedName>
</protein>
<accession>A0ABZ3G9B2</accession>
<dbReference type="InterPro" id="IPR005064">
    <property type="entry name" value="BUG"/>
</dbReference>
<dbReference type="Pfam" id="PF03401">
    <property type="entry name" value="TctC"/>
    <property type="match status" value="1"/>
</dbReference>
<name>A0ABZ3G9B2_ACHDE</name>